<dbReference type="AlphaFoldDB" id="A0A1Y1IME5"/>
<protein>
    <submittedName>
        <fullName evidence="1">Uncharacterized protein</fullName>
    </submittedName>
</protein>
<evidence type="ECO:0000313" key="1">
    <source>
        <dbReference type="EMBL" id="GAQ89966.1"/>
    </source>
</evidence>
<organism evidence="1 2">
    <name type="scientific">Klebsormidium nitens</name>
    <name type="common">Green alga</name>
    <name type="synonym">Ulothrix nitens</name>
    <dbReference type="NCBI Taxonomy" id="105231"/>
    <lineage>
        <taxon>Eukaryota</taxon>
        <taxon>Viridiplantae</taxon>
        <taxon>Streptophyta</taxon>
        <taxon>Klebsormidiophyceae</taxon>
        <taxon>Klebsormidiales</taxon>
        <taxon>Klebsormidiaceae</taxon>
        <taxon>Klebsormidium</taxon>
    </lineage>
</organism>
<sequence length="69" mass="7529">MDRVKKLIKDKGSQVPVELEALLVDRPVVVDATVIGIWESRTGLLPNSRWVHVHRGGGTSPSKPSTTRG</sequence>
<reference evidence="1 2" key="1">
    <citation type="journal article" date="2014" name="Nat. Commun.">
        <title>Klebsormidium flaccidum genome reveals primary factors for plant terrestrial adaptation.</title>
        <authorList>
            <person name="Hori K."/>
            <person name="Maruyama F."/>
            <person name="Fujisawa T."/>
            <person name="Togashi T."/>
            <person name="Yamamoto N."/>
            <person name="Seo M."/>
            <person name="Sato S."/>
            <person name="Yamada T."/>
            <person name="Mori H."/>
            <person name="Tajima N."/>
            <person name="Moriyama T."/>
            <person name="Ikeuchi M."/>
            <person name="Watanabe M."/>
            <person name="Wada H."/>
            <person name="Kobayashi K."/>
            <person name="Saito M."/>
            <person name="Masuda T."/>
            <person name="Sasaki-Sekimoto Y."/>
            <person name="Mashiguchi K."/>
            <person name="Awai K."/>
            <person name="Shimojima M."/>
            <person name="Masuda S."/>
            <person name="Iwai M."/>
            <person name="Nobusawa T."/>
            <person name="Narise T."/>
            <person name="Kondo S."/>
            <person name="Saito H."/>
            <person name="Sato R."/>
            <person name="Murakawa M."/>
            <person name="Ihara Y."/>
            <person name="Oshima-Yamada Y."/>
            <person name="Ohtaka K."/>
            <person name="Satoh M."/>
            <person name="Sonobe K."/>
            <person name="Ishii M."/>
            <person name="Ohtani R."/>
            <person name="Kanamori-Sato M."/>
            <person name="Honoki R."/>
            <person name="Miyazaki D."/>
            <person name="Mochizuki H."/>
            <person name="Umetsu J."/>
            <person name="Higashi K."/>
            <person name="Shibata D."/>
            <person name="Kamiya Y."/>
            <person name="Sato N."/>
            <person name="Nakamura Y."/>
            <person name="Tabata S."/>
            <person name="Ida S."/>
            <person name="Kurokawa K."/>
            <person name="Ohta H."/>
        </authorList>
    </citation>
    <scope>NUCLEOTIDE SEQUENCE [LARGE SCALE GENOMIC DNA]</scope>
    <source>
        <strain evidence="1 2">NIES-2285</strain>
    </source>
</reference>
<gene>
    <name evidence="1" type="ORF">KFL_005830040</name>
</gene>
<name>A0A1Y1IME5_KLENI</name>
<evidence type="ECO:0000313" key="2">
    <source>
        <dbReference type="Proteomes" id="UP000054558"/>
    </source>
</evidence>
<dbReference type="OrthoDB" id="1898221at2759"/>
<dbReference type="Proteomes" id="UP000054558">
    <property type="component" value="Unassembled WGS sequence"/>
</dbReference>
<proteinExistence type="predicted"/>
<keyword evidence="2" id="KW-1185">Reference proteome</keyword>
<dbReference type="EMBL" id="DF237532">
    <property type="protein sequence ID" value="GAQ89966.1"/>
    <property type="molecule type" value="Genomic_DNA"/>
</dbReference>
<accession>A0A1Y1IME5</accession>